<sequence length="161" mass="17691">MSDFEALRMNEVDSIDDFAGKISGVANKLSELGASVKDGTLVKKLFNSVPSKYLQVLASLEQLFDVDEMPFEEAIGRLKAYEKRVKKDDKQGNQLLLTREKWSARTKRVSGEPQRHGATSSEGRGWGKTRGRGRGRHSGGRGGATLSRLDGASGSRDKQHI</sequence>
<feature type="compositionally biased region" description="Basic residues" evidence="1">
    <location>
        <begin position="127"/>
        <end position="139"/>
    </location>
</feature>
<evidence type="ECO:0000256" key="1">
    <source>
        <dbReference type="SAM" id="MobiDB-lite"/>
    </source>
</evidence>
<dbReference type="AlphaFoldDB" id="A0AB40C9H2"/>
<gene>
    <name evidence="3" type="primary">LOC120273192</name>
</gene>
<dbReference type="PANTHER" id="PTHR35317">
    <property type="entry name" value="OS04G0629600 PROTEIN"/>
    <property type="match status" value="1"/>
</dbReference>
<organism evidence="2 3">
    <name type="scientific">Dioscorea cayennensis subsp. rotundata</name>
    <name type="common">White Guinea yam</name>
    <name type="synonym">Dioscorea rotundata</name>
    <dbReference type="NCBI Taxonomy" id="55577"/>
    <lineage>
        <taxon>Eukaryota</taxon>
        <taxon>Viridiplantae</taxon>
        <taxon>Streptophyta</taxon>
        <taxon>Embryophyta</taxon>
        <taxon>Tracheophyta</taxon>
        <taxon>Spermatophyta</taxon>
        <taxon>Magnoliopsida</taxon>
        <taxon>Liliopsida</taxon>
        <taxon>Dioscoreales</taxon>
        <taxon>Dioscoreaceae</taxon>
        <taxon>Dioscorea</taxon>
    </lineage>
</organism>
<protein>
    <submittedName>
        <fullName evidence="3">Uncharacterized protein LOC120273192</fullName>
    </submittedName>
</protein>
<name>A0AB40C9H2_DIOCR</name>
<dbReference type="RefSeq" id="XP_039135763.1">
    <property type="nucleotide sequence ID" value="XM_039279829.1"/>
</dbReference>
<dbReference type="PANTHER" id="PTHR35317:SF38">
    <property type="entry name" value="RNA-DIRECTED DNA POLYMERASE"/>
    <property type="match status" value="1"/>
</dbReference>
<proteinExistence type="predicted"/>
<feature type="compositionally biased region" description="Basic and acidic residues" evidence="1">
    <location>
        <begin position="98"/>
        <end position="115"/>
    </location>
</feature>
<feature type="region of interest" description="Disordered" evidence="1">
    <location>
        <begin position="86"/>
        <end position="161"/>
    </location>
</feature>
<evidence type="ECO:0000313" key="2">
    <source>
        <dbReference type="Proteomes" id="UP001515500"/>
    </source>
</evidence>
<dbReference type="Proteomes" id="UP001515500">
    <property type="component" value="Chromosome 12"/>
</dbReference>
<reference evidence="3" key="1">
    <citation type="submission" date="2025-08" db="UniProtKB">
        <authorList>
            <consortium name="RefSeq"/>
        </authorList>
    </citation>
    <scope>IDENTIFICATION</scope>
</reference>
<dbReference type="GeneID" id="120273192"/>
<evidence type="ECO:0000313" key="3">
    <source>
        <dbReference type="RefSeq" id="XP_039135763.1"/>
    </source>
</evidence>
<dbReference type="Pfam" id="PF14223">
    <property type="entry name" value="Retrotran_gag_2"/>
    <property type="match status" value="1"/>
</dbReference>
<accession>A0AB40C9H2</accession>
<keyword evidence="2" id="KW-1185">Reference proteome</keyword>